<dbReference type="RefSeq" id="WP_249285337.1">
    <property type="nucleotide sequence ID" value="NZ_JACRSO010000003.1"/>
</dbReference>
<reference evidence="1" key="1">
    <citation type="submission" date="2020-08" db="EMBL/GenBank/DDBJ databases">
        <title>Genome public.</title>
        <authorList>
            <person name="Liu C."/>
            <person name="Sun Q."/>
        </authorList>
    </citation>
    <scope>NUCLEOTIDE SEQUENCE</scope>
    <source>
        <strain evidence="1">NSJ-44</strain>
    </source>
</reference>
<keyword evidence="2" id="KW-1185">Reference proteome</keyword>
<dbReference type="AlphaFoldDB" id="A0A926HMG2"/>
<dbReference type="Proteomes" id="UP000654279">
    <property type="component" value="Unassembled WGS sequence"/>
</dbReference>
<protein>
    <submittedName>
        <fullName evidence="1">DUF2961 domain-containing protein</fullName>
    </submittedName>
</protein>
<dbReference type="Pfam" id="PF11175">
    <property type="entry name" value="DUF2961"/>
    <property type="match status" value="1"/>
</dbReference>
<organism evidence="1 2">
    <name type="scientific">Luoshenia tenuis</name>
    <dbReference type="NCBI Taxonomy" id="2763654"/>
    <lineage>
        <taxon>Bacteria</taxon>
        <taxon>Bacillati</taxon>
        <taxon>Bacillota</taxon>
        <taxon>Clostridia</taxon>
        <taxon>Christensenellales</taxon>
        <taxon>Christensenellaceae</taxon>
        <taxon>Luoshenia</taxon>
    </lineage>
</organism>
<gene>
    <name evidence="1" type="ORF">H8699_08705</name>
</gene>
<accession>A0A926HMG2</accession>
<dbReference type="InterPro" id="IPR021345">
    <property type="entry name" value="DUF2961"/>
</dbReference>
<name>A0A926HMG2_9FIRM</name>
<evidence type="ECO:0000313" key="2">
    <source>
        <dbReference type="Proteomes" id="UP000654279"/>
    </source>
</evidence>
<evidence type="ECO:0000313" key="1">
    <source>
        <dbReference type="EMBL" id="MBC8529504.1"/>
    </source>
</evidence>
<proteinExistence type="predicted"/>
<dbReference type="EMBL" id="JACRSO010000003">
    <property type="protein sequence ID" value="MBC8529504.1"/>
    <property type="molecule type" value="Genomic_DNA"/>
</dbReference>
<dbReference type="Gene3D" id="2.60.120.1390">
    <property type="match status" value="1"/>
</dbReference>
<comment type="caution">
    <text evidence="1">The sequence shown here is derived from an EMBL/GenBank/DDBJ whole genome shotgun (WGS) entry which is preliminary data.</text>
</comment>
<sequence>MPLYELSNAVRRCQNFEYRSDRPGDGARENRGFKGHAYDRLPAGERVTLLDAAGPGVVDHIWITFKNREEIAPAHLQRALRLEAYWDGAKTPAVACPLGDFFGGAFGEAVSFENELFSSPGGKCFNCFIPMPFLKRGRIELVNESDEDINQLFYTVNYRKQALEGEKIGYFHAYWSRTMPPVGQDVTILPQVEGAGRFLGCAMQVATHPRYGGAWWGEGEVKAFIDGDGDYPSWLCTGTEDYPATAWLLNPFAHRYTGCLLCDEAGGRFQIYRLHVPDPIYFNQRIRVQVQQIGGWQREKLKELFTPQNQPQVITAINMQDGSWRNAFAPEQTLSLFDEDIPGDSWMNFLRQDDWACTAWFYLDRPENGLPALQAYPERNQSLFEKQ</sequence>